<dbReference type="HOGENOM" id="CLU_890518_0_0_3"/>
<dbReference type="NCBIfam" id="TIGR02595">
    <property type="entry name" value="PEP_CTERM"/>
    <property type="match status" value="1"/>
</dbReference>
<feature type="chain" id="PRO_5003937265" evidence="1">
    <location>
        <begin position="26"/>
        <end position="312"/>
    </location>
</feature>
<organism evidence="2 3">
    <name type="scientific">Chamaesiphon minutus (strain ATCC 27169 / PCC 6605)</name>
    <dbReference type="NCBI Taxonomy" id="1173020"/>
    <lineage>
        <taxon>Bacteria</taxon>
        <taxon>Bacillati</taxon>
        <taxon>Cyanobacteriota</taxon>
        <taxon>Cyanophyceae</taxon>
        <taxon>Gomontiellales</taxon>
        <taxon>Chamaesiphonaceae</taxon>
        <taxon>Chamaesiphon</taxon>
    </lineage>
</organism>
<evidence type="ECO:0000313" key="3">
    <source>
        <dbReference type="Proteomes" id="UP000010366"/>
    </source>
</evidence>
<proteinExistence type="predicted"/>
<dbReference type="Proteomes" id="UP000010366">
    <property type="component" value="Chromosome"/>
</dbReference>
<dbReference type="RefSeq" id="WP_015162715.1">
    <property type="nucleotide sequence ID" value="NC_019697.1"/>
</dbReference>
<evidence type="ECO:0000313" key="2">
    <source>
        <dbReference type="EMBL" id="AFY96640.1"/>
    </source>
</evidence>
<keyword evidence="3" id="KW-1185">Reference proteome</keyword>
<evidence type="ECO:0000256" key="1">
    <source>
        <dbReference type="SAM" id="SignalP"/>
    </source>
</evidence>
<protein>
    <submittedName>
        <fullName evidence="2">PEP-CTERM putative exosortase interaction domain-containing protein</fullName>
    </submittedName>
</protein>
<reference evidence="2 3" key="1">
    <citation type="submission" date="2012-05" db="EMBL/GenBank/DDBJ databases">
        <title>Finished chromosome of genome of Chamaesiphon sp. PCC 6605.</title>
        <authorList>
            <consortium name="US DOE Joint Genome Institute"/>
            <person name="Gugger M."/>
            <person name="Coursin T."/>
            <person name="Rippka R."/>
            <person name="Tandeau De Marsac N."/>
            <person name="Huntemann M."/>
            <person name="Wei C.-L."/>
            <person name="Han J."/>
            <person name="Detter J.C."/>
            <person name="Han C."/>
            <person name="Tapia R."/>
            <person name="Chen A."/>
            <person name="Kyrpides N."/>
            <person name="Mavromatis K."/>
            <person name="Markowitz V."/>
            <person name="Szeto E."/>
            <person name="Ivanova N."/>
            <person name="Pagani I."/>
            <person name="Pati A."/>
            <person name="Goodwin L."/>
            <person name="Nordberg H.P."/>
            <person name="Cantor M.N."/>
            <person name="Hua S.X."/>
            <person name="Woyke T."/>
            <person name="Kerfeld C.A."/>
        </authorList>
    </citation>
    <scope>NUCLEOTIDE SEQUENCE [LARGE SCALE GENOMIC DNA]</scope>
    <source>
        <strain evidence="3">ATCC 27169 / PCC 6605</strain>
    </source>
</reference>
<keyword evidence="1" id="KW-0732">Signal</keyword>
<gene>
    <name evidence="2" type="ORF">Cha6605_5784</name>
</gene>
<dbReference type="InterPro" id="IPR013424">
    <property type="entry name" value="Ice-binding_C"/>
</dbReference>
<dbReference type="EMBL" id="CP003600">
    <property type="protein sequence ID" value="AFY96640.1"/>
    <property type="molecule type" value="Genomic_DNA"/>
</dbReference>
<accession>K9UP94</accession>
<feature type="signal peptide" evidence="1">
    <location>
        <begin position="1"/>
        <end position="25"/>
    </location>
</feature>
<sequence>MYEIKKGCAQAVAGAVTTAALYAIAAPAPAAAASFTLDNSNNNSGTFNYTGRLDTVTITTTGVYTIDAFGGQGGNSGNNNSPLKGGELKADFNLTQGEVLTIIVGGMGGMGTPGAFGSFGAGGGGGGTFVTTILNGMPTILLSAGGGDSVPGFFGPGGFGGGSGGNGGNNGLGGFVIDIPPVGTFSGAVLGIGGDGGFGGGGGGSGGIGGIGGSGIGIVNGNIALVTGNNGIGTSGSGGIGGRGGSSFGIYNQSAIAGSIVSNHVIRSGNGLLSITYNAPATAVPEPFTIVGTLIGGTAAFRMRKKLKTTHK</sequence>
<dbReference type="KEGG" id="cmp:Cha6605_5784"/>
<dbReference type="AlphaFoldDB" id="K9UP94"/>
<name>K9UP94_CHAP6</name>